<dbReference type="EMBL" id="CM023490">
    <property type="protein sequence ID" value="KAH6942226.1"/>
    <property type="molecule type" value="Genomic_DNA"/>
</dbReference>
<comment type="caution">
    <text evidence="1">The sequence shown here is derived from an EMBL/GenBank/DDBJ whole genome shotgun (WGS) entry which is preliminary data.</text>
</comment>
<evidence type="ECO:0000313" key="2">
    <source>
        <dbReference type="Proteomes" id="UP000821845"/>
    </source>
</evidence>
<proteinExistence type="predicted"/>
<evidence type="ECO:0000313" key="1">
    <source>
        <dbReference type="EMBL" id="KAH6942226.1"/>
    </source>
</evidence>
<organism evidence="1 2">
    <name type="scientific">Hyalomma asiaticum</name>
    <name type="common">Tick</name>
    <dbReference type="NCBI Taxonomy" id="266040"/>
    <lineage>
        <taxon>Eukaryota</taxon>
        <taxon>Metazoa</taxon>
        <taxon>Ecdysozoa</taxon>
        <taxon>Arthropoda</taxon>
        <taxon>Chelicerata</taxon>
        <taxon>Arachnida</taxon>
        <taxon>Acari</taxon>
        <taxon>Parasitiformes</taxon>
        <taxon>Ixodida</taxon>
        <taxon>Ixodoidea</taxon>
        <taxon>Ixodidae</taxon>
        <taxon>Hyalomminae</taxon>
        <taxon>Hyalomma</taxon>
    </lineage>
</organism>
<sequence>MNLQDLMSSTLLLGFLSLDQINELMLLLMAREEQETTASSSDEQSSSSPARPQGWRPTMSVSDILSEPLLMSIMTSSQIADLMYLRLTQDMGRDDDEGNSSTGSSSSSSNNSSTRVEREEAQRRRLVRRRPLRSRHSIVT</sequence>
<name>A0ACB7T4V6_HYAAI</name>
<protein>
    <submittedName>
        <fullName evidence="1">Uncharacterized protein</fullName>
    </submittedName>
</protein>
<dbReference type="Proteomes" id="UP000821845">
    <property type="component" value="Chromosome 10"/>
</dbReference>
<gene>
    <name evidence="1" type="ORF">HPB50_002019</name>
</gene>
<keyword evidence="2" id="KW-1185">Reference proteome</keyword>
<reference evidence="1" key="1">
    <citation type="submission" date="2020-05" db="EMBL/GenBank/DDBJ databases">
        <title>Large-scale comparative analyses of tick genomes elucidate their genetic diversity and vector capacities.</title>
        <authorList>
            <person name="Jia N."/>
            <person name="Wang J."/>
            <person name="Shi W."/>
            <person name="Du L."/>
            <person name="Sun Y."/>
            <person name="Zhan W."/>
            <person name="Jiang J."/>
            <person name="Wang Q."/>
            <person name="Zhang B."/>
            <person name="Ji P."/>
            <person name="Sakyi L.B."/>
            <person name="Cui X."/>
            <person name="Yuan T."/>
            <person name="Jiang B."/>
            <person name="Yang W."/>
            <person name="Lam T.T.-Y."/>
            <person name="Chang Q."/>
            <person name="Ding S."/>
            <person name="Wang X."/>
            <person name="Zhu J."/>
            <person name="Ruan X."/>
            <person name="Zhao L."/>
            <person name="Wei J."/>
            <person name="Que T."/>
            <person name="Du C."/>
            <person name="Cheng J."/>
            <person name="Dai P."/>
            <person name="Han X."/>
            <person name="Huang E."/>
            <person name="Gao Y."/>
            <person name="Liu J."/>
            <person name="Shao H."/>
            <person name="Ye R."/>
            <person name="Li L."/>
            <person name="Wei W."/>
            <person name="Wang X."/>
            <person name="Wang C."/>
            <person name="Yang T."/>
            <person name="Huo Q."/>
            <person name="Li W."/>
            <person name="Guo W."/>
            <person name="Chen H."/>
            <person name="Zhou L."/>
            <person name="Ni X."/>
            <person name="Tian J."/>
            <person name="Zhou Y."/>
            <person name="Sheng Y."/>
            <person name="Liu T."/>
            <person name="Pan Y."/>
            <person name="Xia L."/>
            <person name="Li J."/>
            <person name="Zhao F."/>
            <person name="Cao W."/>
        </authorList>
    </citation>
    <scope>NUCLEOTIDE SEQUENCE</scope>
    <source>
        <strain evidence="1">Hyas-2018</strain>
    </source>
</reference>
<accession>A0ACB7T4V6</accession>